<feature type="domain" description="DNA mismatch repair proteins mutS family" evidence="5">
    <location>
        <begin position="418"/>
        <end position="590"/>
    </location>
</feature>
<dbReference type="PANTHER" id="PTHR11361:SF99">
    <property type="entry name" value="DNA MISMATCH REPAIR PROTEIN"/>
    <property type="match status" value="1"/>
</dbReference>
<keyword evidence="4" id="KW-0472">Membrane</keyword>
<evidence type="ECO:0000259" key="5">
    <source>
        <dbReference type="SMART" id="SM00534"/>
    </source>
</evidence>
<dbReference type="Pfam" id="PF00488">
    <property type="entry name" value="MutS_V"/>
    <property type="match status" value="1"/>
</dbReference>
<dbReference type="SMART" id="SM00534">
    <property type="entry name" value="MUTSac"/>
    <property type="match status" value="1"/>
</dbReference>
<evidence type="ECO:0000256" key="3">
    <source>
        <dbReference type="ARBA" id="ARBA00023125"/>
    </source>
</evidence>
<organism evidence="6 7">
    <name type="scientific">Salegentibacter echinorum</name>
    <dbReference type="NCBI Taxonomy" id="1073325"/>
    <lineage>
        <taxon>Bacteria</taxon>
        <taxon>Pseudomonadati</taxon>
        <taxon>Bacteroidota</taxon>
        <taxon>Flavobacteriia</taxon>
        <taxon>Flavobacteriales</taxon>
        <taxon>Flavobacteriaceae</taxon>
        <taxon>Salegentibacter</taxon>
    </lineage>
</organism>
<dbReference type="SUPFAM" id="SSF52540">
    <property type="entry name" value="P-loop containing nucleoside triphosphate hydrolases"/>
    <property type="match status" value="1"/>
</dbReference>
<feature type="transmembrane region" description="Helical" evidence="4">
    <location>
        <begin position="236"/>
        <end position="253"/>
    </location>
</feature>
<dbReference type="GO" id="GO:0140664">
    <property type="term" value="F:ATP-dependent DNA damage sensor activity"/>
    <property type="evidence" value="ECO:0007669"/>
    <property type="project" value="InterPro"/>
</dbReference>
<keyword evidence="2" id="KW-0067">ATP-binding</keyword>
<name>A0A1M5GNV0_SALEC</name>
<protein>
    <submittedName>
        <fullName evidence="6">MutS domain V</fullName>
    </submittedName>
</protein>
<dbReference type="GO" id="GO:0005524">
    <property type="term" value="F:ATP binding"/>
    <property type="evidence" value="ECO:0007669"/>
    <property type="project" value="UniProtKB-KW"/>
</dbReference>
<evidence type="ECO:0000313" key="7">
    <source>
        <dbReference type="Proteomes" id="UP000183945"/>
    </source>
</evidence>
<dbReference type="GO" id="GO:0005829">
    <property type="term" value="C:cytosol"/>
    <property type="evidence" value="ECO:0007669"/>
    <property type="project" value="TreeGrafter"/>
</dbReference>
<dbReference type="RefSeq" id="WP_072878861.1">
    <property type="nucleotide sequence ID" value="NZ_FQVT01000004.1"/>
</dbReference>
<dbReference type="STRING" id="1073325.SAMN05444483_104238"/>
<dbReference type="AlphaFoldDB" id="A0A1M5GNV0"/>
<evidence type="ECO:0000256" key="1">
    <source>
        <dbReference type="ARBA" id="ARBA00022741"/>
    </source>
</evidence>
<keyword evidence="4" id="KW-1133">Transmembrane helix</keyword>
<dbReference type="InterPro" id="IPR000432">
    <property type="entry name" value="DNA_mismatch_repair_MutS_C"/>
</dbReference>
<evidence type="ECO:0000313" key="6">
    <source>
        <dbReference type="EMBL" id="SHG05231.1"/>
    </source>
</evidence>
<dbReference type="InterPro" id="IPR045076">
    <property type="entry name" value="MutS"/>
</dbReference>
<sequence>MTNNKPLQFYKKQREAHQKALDKISKKLLVSSLVRLLLFLLICFAVYYFFGNMNIIVPAVIGGIALFLYLVSRHSDLKDESDKHKESIRLNELEIEILEHRNYQDLPDGSQFDDPLHAFSQDVDLFGRGSFFQYANRTALYEGTNKLAAIFTENSIDDIPRKQEAIKELAQKPKWRQEFTALAGLVKTETPSKVVVNWFKNYRKFVPNFIKWLPPVFSVISVIFIAAYSFDYIKGIHLLLWFLVGVLFTGIYLKKINLLSGSVSKIQDTFHQYHFLMELLEREEFSSEILKKNQARIHAEKKKASQIFREFSRAIDSLDQRNNFLFGVLANGFLLWDLKQSYKLEKWITAYGQNVANWFEVIEFTDAYNSLGNFVFNHPAYVFPEIQPQKNGISAKNLAHPLLDPRKRVANDFNIGDEEFFIITGANMAGKSTFLRTVSLQILMSNIGLPVCADACQYSPIKLITSMRTSDSLNDDESYFFSELKRLKFIVDEIKTDRYFIILDEILKGTNSSDKAIGSKKFIRKLVKSNSTGIIATHDLSLCEITSELEQVKNHYFDAEIINNELHFDYRFKDGVCQNMNASFLLRKMEIVDD</sequence>
<keyword evidence="4" id="KW-0812">Transmembrane</keyword>
<dbReference type="Proteomes" id="UP000183945">
    <property type="component" value="Unassembled WGS sequence"/>
</dbReference>
<dbReference type="InterPro" id="IPR027417">
    <property type="entry name" value="P-loop_NTPase"/>
</dbReference>
<keyword evidence="3" id="KW-0238">DNA-binding</keyword>
<feature type="transmembrane region" description="Helical" evidence="4">
    <location>
        <begin position="28"/>
        <end position="49"/>
    </location>
</feature>
<feature type="transmembrane region" description="Helical" evidence="4">
    <location>
        <begin position="209"/>
        <end position="230"/>
    </location>
</feature>
<evidence type="ECO:0000256" key="4">
    <source>
        <dbReference type="SAM" id="Phobius"/>
    </source>
</evidence>
<dbReference type="OrthoDB" id="9802448at2"/>
<evidence type="ECO:0000256" key="2">
    <source>
        <dbReference type="ARBA" id="ARBA00022840"/>
    </source>
</evidence>
<feature type="transmembrane region" description="Helical" evidence="4">
    <location>
        <begin position="55"/>
        <end position="71"/>
    </location>
</feature>
<keyword evidence="1" id="KW-0547">Nucleotide-binding</keyword>
<dbReference type="GO" id="GO:0006298">
    <property type="term" value="P:mismatch repair"/>
    <property type="evidence" value="ECO:0007669"/>
    <property type="project" value="InterPro"/>
</dbReference>
<reference evidence="7" key="1">
    <citation type="submission" date="2016-11" db="EMBL/GenBank/DDBJ databases">
        <authorList>
            <person name="Varghese N."/>
            <person name="Submissions S."/>
        </authorList>
    </citation>
    <scope>NUCLEOTIDE SEQUENCE [LARGE SCALE GENOMIC DNA]</scope>
    <source>
        <strain evidence="7">DSM 24579</strain>
    </source>
</reference>
<accession>A0A1M5GNV0</accession>
<dbReference type="Gene3D" id="3.40.50.300">
    <property type="entry name" value="P-loop containing nucleotide triphosphate hydrolases"/>
    <property type="match status" value="1"/>
</dbReference>
<dbReference type="PANTHER" id="PTHR11361">
    <property type="entry name" value="DNA MISMATCH REPAIR PROTEIN MUTS FAMILY MEMBER"/>
    <property type="match status" value="1"/>
</dbReference>
<dbReference type="GO" id="GO:0030983">
    <property type="term" value="F:mismatched DNA binding"/>
    <property type="evidence" value="ECO:0007669"/>
    <property type="project" value="InterPro"/>
</dbReference>
<dbReference type="EMBL" id="FQVT01000004">
    <property type="protein sequence ID" value="SHG05231.1"/>
    <property type="molecule type" value="Genomic_DNA"/>
</dbReference>
<gene>
    <name evidence="6" type="ORF">SAMN05444483_104238</name>
</gene>
<keyword evidence="7" id="KW-1185">Reference proteome</keyword>
<proteinExistence type="predicted"/>